<protein>
    <submittedName>
        <fullName evidence="1">Uncharacterized protein</fullName>
    </submittedName>
</protein>
<dbReference type="Proteomes" id="UP000594435">
    <property type="component" value="Chromosome 2"/>
</dbReference>
<evidence type="ECO:0000313" key="2">
    <source>
        <dbReference type="Proteomes" id="UP000594435"/>
    </source>
</evidence>
<dbReference type="EMBL" id="CP065218">
    <property type="protein sequence ID" value="QPL56421.1"/>
    <property type="molecule type" value="Genomic_DNA"/>
</dbReference>
<evidence type="ECO:0000313" key="1">
    <source>
        <dbReference type="EMBL" id="QPL56421.1"/>
    </source>
</evidence>
<gene>
    <name evidence="1" type="ORF">I3X05_18610</name>
</gene>
<sequence>MVNGSMNTDEHDFFNLLSDIILLKFSTLTAWEKNFISELHHKAVTKLPISSKQKQCALKIFTKSKKAKIAKFPIRT</sequence>
<reference evidence="1 2" key="1">
    <citation type="submission" date="2020-11" db="EMBL/GenBank/DDBJ databases">
        <title>Complete and Circularized Genome Assembly of a human isolate of Vibrio navarrensis biotype pommerensis with MiSeq and MinION Sequence Data.</title>
        <authorList>
            <person name="Schwartz K."/>
            <person name="Borowiak M."/>
            <person name="Deneke C."/>
            <person name="Balau V."/>
            <person name="Metelmann C."/>
            <person name="Strauch E."/>
        </authorList>
    </citation>
    <scope>NUCLEOTIDE SEQUENCE [LARGE SCALE GENOMIC DNA]</scope>
    <source>
        <strain evidence="1 2">20-VB00237</strain>
    </source>
</reference>
<dbReference type="AlphaFoldDB" id="A0AAJ4LWZ0"/>
<organism evidence="1 2">
    <name type="scientific">Vibrio navarrensis</name>
    <dbReference type="NCBI Taxonomy" id="29495"/>
    <lineage>
        <taxon>Bacteria</taxon>
        <taxon>Pseudomonadati</taxon>
        <taxon>Pseudomonadota</taxon>
        <taxon>Gammaproteobacteria</taxon>
        <taxon>Vibrionales</taxon>
        <taxon>Vibrionaceae</taxon>
        <taxon>Vibrio</taxon>
    </lineage>
</organism>
<proteinExistence type="predicted"/>
<accession>A0AAJ4LWZ0</accession>
<name>A0AAJ4LWZ0_9VIBR</name>